<proteinExistence type="predicted"/>
<reference evidence="1 2" key="2">
    <citation type="journal article" date="2022" name="Mol. Ecol. Resour.">
        <title>The genomes of chicory, endive, great burdock and yacon provide insights into Asteraceae paleo-polyploidization history and plant inulin production.</title>
        <authorList>
            <person name="Fan W."/>
            <person name="Wang S."/>
            <person name="Wang H."/>
            <person name="Wang A."/>
            <person name="Jiang F."/>
            <person name="Liu H."/>
            <person name="Zhao H."/>
            <person name="Xu D."/>
            <person name="Zhang Y."/>
        </authorList>
    </citation>
    <scope>NUCLEOTIDE SEQUENCE [LARGE SCALE GENOMIC DNA]</scope>
    <source>
        <strain evidence="2">cv. Niubang</strain>
    </source>
</reference>
<comment type="caution">
    <text evidence="1">The sequence shown here is derived from an EMBL/GenBank/DDBJ whole genome shotgun (WGS) entry which is preliminary data.</text>
</comment>
<evidence type="ECO:0000313" key="2">
    <source>
        <dbReference type="Proteomes" id="UP001055879"/>
    </source>
</evidence>
<organism evidence="1 2">
    <name type="scientific">Arctium lappa</name>
    <name type="common">Greater burdock</name>
    <name type="synonym">Lappa major</name>
    <dbReference type="NCBI Taxonomy" id="4217"/>
    <lineage>
        <taxon>Eukaryota</taxon>
        <taxon>Viridiplantae</taxon>
        <taxon>Streptophyta</taxon>
        <taxon>Embryophyta</taxon>
        <taxon>Tracheophyta</taxon>
        <taxon>Spermatophyta</taxon>
        <taxon>Magnoliopsida</taxon>
        <taxon>eudicotyledons</taxon>
        <taxon>Gunneridae</taxon>
        <taxon>Pentapetalae</taxon>
        <taxon>asterids</taxon>
        <taxon>campanulids</taxon>
        <taxon>Asterales</taxon>
        <taxon>Asteraceae</taxon>
        <taxon>Carduoideae</taxon>
        <taxon>Cardueae</taxon>
        <taxon>Arctiinae</taxon>
        <taxon>Arctium</taxon>
    </lineage>
</organism>
<gene>
    <name evidence="1" type="ORF">L6452_30723</name>
</gene>
<dbReference type="EMBL" id="CM042056">
    <property type="protein sequence ID" value="KAI3697628.1"/>
    <property type="molecule type" value="Genomic_DNA"/>
</dbReference>
<protein>
    <submittedName>
        <fullName evidence="1">Uncharacterized protein</fullName>
    </submittedName>
</protein>
<name>A0ACB8ZJ56_ARCLA</name>
<reference evidence="2" key="1">
    <citation type="journal article" date="2022" name="Mol. Ecol. Resour.">
        <title>The genomes of chicory, endive, great burdock and yacon provide insights into Asteraceae palaeo-polyploidization history and plant inulin production.</title>
        <authorList>
            <person name="Fan W."/>
            <person name="Wang S."/>
            <person name="Wang H."/>
            <person name="Wang A."/>
            <person name="Jiang F."/>
            <person name="Liu H."/>
            <person name="Zhao H."/>
            <person name="Xu D."/>
            <person name="Zhang Y."/>
        </authorList>
    </citation>
    <scope>NUCLEOTIDE SEQUENCE [LARGE SCALE GENOMIC DNA]</scope>
    <source>
        <strain evidence="2">cv. Niubang</strain>
    </source>
</reference>
<keyword evidence="2" id="KW-1185">Reference proteome</keyword>
<evidence type="ECO:0000313" key="1">
    <source>
        <dbReference type="EMBL" id="KAI3697628.1"/>
    </source>
</evidence>
<sequence length="430" mass="48235">MLDLLSSKCAWDELIFQRGGDSVWVGESGLGDGDSELRAVLIPTQKDFALENSHLHLLSELVIVEGYSDWIRLLAEFTLKSLQSWQIFTASDNMIITNGWASSSVYYLLGLCVTSVHLACLMSLCPRLVKATPQDDLSENPLDNVVLLQDQLDCFPYLCRFQERAQHQISDKNALSVIEAKLAWIVHIVTAILKIKQCIAGIQINTDSQEAIDAELSARVLRIINGTGIVSFMPDYLSCLDLIIGVKCDCRKNCNEPEVLHRDSSNDDHSASSDPPPSDTQDPDLDVPIALRKALSNSNLLRIHYYRYAFIVNIAAVTTPLLKFMAEFVLNKAQRLTFDSSSPNGILLFQEVSKLLVAYGTRILSFPNTADIYAFKYKGIWIALTVLSRAILKNGLRNFKCRTFMGIWLDDDDDDATLKWNMRWSFPDDG</sequence>
<dbReference type="Proteomes" id="UP001055879">
    <property type="component" value="Linkage Group LG10"/>
</dbReference>
<accession>A0ACB8ZJ56</accession>